<feature type="region of interest" description="Disordered" evidence="1">
    <location>
        <begin position="1"/>
        <end position="50"/>
    </location>
</feature>
<keyword evidence="3" id="KW-1185">Reference proteome</keyword>
<protein>
    <submittedName>
        <fullName evidence="2">DUF2332 domain-containing protein</fullName>
    </submittedName>
</protein>
<dbReference type="AlphaFoldDB" id="A0A931B438"/>
<evidence type="ECO:0000256" key="1">
    <source>
        <dbReference type="SAM" id="MobiDB-lite"/>
    </source>
</evidence>
<evidence type="ECO:0000313" key="2">
    <source>
        <dbReference type="EMBL" id="MBF9069943.1"/>
    </source>
</evidence>
<proteinExistence type="predicted"/>
<dbReference type="Pfam" id="PF10094">
    <property type="entry name" value="DUF2332"/>
    <property type="match status" value="1"/>
</dbReference>
<gene>
    <name evidence="2" type="ORF">I2501_18125</name>
</gene>
<dbReference type="Proteomes" id="UP000657385">
    <property type="component" value="Unassembled WGS sequence"/>
</dbReference>
<reference evidence="2" key="1">
    <citation type="submission" date="2020-11" db="EMBL/GenBank/DDBJ databases">
        <title>Isolation and identification of active actinomycetes.</title>
        <authorList>
            <person name="Yu B."/>
        </authorList>
    </citation>
    <scope>NUCLEOTIDE SEQUENCE</scope>
    <source>
        <strain evidence="2">NEAU-YB345</strain>
    </source>
</reference>
<name>A0A931B438_9ACTN</name>
<dbReference type="EMBL" id="JADPRT010000007">
    <property type="protein sequence ID" value="MBF9069943.1"/>
    <property type="molecule type" value="Genomic_DNA"/>
</dbReference>
<comment type="caution">
    <text evidence="2">The sequence shown here is derived from an EMBL/GenBank/DDBJ whole genome shotgun (WGS) entry which is preliminary data.</text>
</comment>
<dbReference type="InterPro" id="IPR011200">
    <property type="entry name" value="UCP012608"/>
</dbReference>
<sequence length="409" mass="43661">MISSSVNAERRTGVSEASGEVAGGATARPEAGGVAEVRPPGGAFVAETTPDAASGVERTALLFERQALGCEELGSPFYAGLLRRAAEDVRAGGPCADAVAGYEQAPGPDAIALRLLGGVHALVLTGRAPRLAPYYPSAGGTADASRSDACWREFRQVVADELPWIRDWMTRPPQTNEVGRANLLIAALLRASVDHPLPIRLFELGSSAGLNLRPELFRYSAPGYTWGSPDSPVHLDDAWQGGVPTWLAEAAESHPTLDVVERHGCDLTPIDPLTESGALALRAYVWADQPARSARLRGALELAARHPAQVQRLGAAEFLKGVHVQDGTLTVVWHSIMKQYVPAQEWAEVSAELARLAGESSAEAPFAYVSFEPERVGNSFPFRASVRIGTRDRILLAEAYPHGLPAWAM</sequence>
<organism evidence="2 3">
    <name type="scientific">Streptacidiphilus fuscans</name>
    <dbReference type="NCBI Taxonomy" id="2789292"/>
    <lineage>
        <taxon>Bacteria</taxon>
        <taxon>Bacillati</taxon>
        <taxon>Actinomycetota</taxon>
        <taxon>Actinomycetes</taxon>
        <taxon>Kitasatosporales</taxon>
        <taxon>Streptomycetaceae</taxon>
        <taxon>Streptacidiphilus</taxon>
    </lineage>
</organism>
<evidence type="ECO:0000313" key="3">
    <source>
        <dbReference type="Proteomes" id="UP000657385"/>
    </source>
</evidence>
<accession>A0A931B438</accession>